<feature type="domain" description="ZP" evidence="2">
    <location>
        <begin position="85"/>
        <end position="205"/>
    </location>
</feature>
<name>A0A6G1SLT6_9ACAR</name>
<proteinExistence type="predicted"/>
<dbReference type="PROSITE" id="PS51034">
    <property type="entry name" value="ZP_2"/>
    <property type="match status" value="1"/>
</dbReference>
<dbReference type="PANTHER" id="PTHR46560:SF11">
    <property type="entry name" value="GH09980P"/>
    <property type="match status" value="1"/>
</dbReference>
<dbReference type="PANTHER" id="PTHR46560">
    <property type="entry name" value="CYPHER, ISOFORM B"/>
    <property type="match status" value="1"/>
</dbReference>
<evidence type="ECO:0000313" key="3">
    <source>
        <dbReference type="EMBL" id="MDE51496.1"/>
    </source>
</evidence>
<evidence type="ECO:0000256" key="1">
    <source>
        <dbReference type="SAM" id="MobiDB-lite"/>
    </source>
</evidence>
<dbReference type="AlphaFoldDB" id="A0A6G1SLT6"/>
<dbReference type="EMBL" id="GGYP01006725">
    <property type="protein sequence ID" value="MDE51496.1"/>
    <property type="molecule type" value="Transcribed_RNA"/>
</dbReference>
<feature type="compositionally biased region" description="Basic residues" evidence="1">
    <location>
        <begin position="191"/>
        <end position="205"/>
    </location>
</feature>
<sequence>MTSMIGRRASVFAQLLPPRGSYCHLGARYFKPIVVLAIFAIAATSLVAADGELGLASTTNNNTNTNMTQLHEREFISPQARVQLDCQRDKTVIRVNFTRPFNGILGAGNPETTKCKLIGSNGRYYELQVSHNATEECNARWDNATSSIANTLFIRFHQSLETGADISKNVLCRLSVGDLIVGRRPTSSFRPRQKPQRIVKAKRNQ</sequence>
<evidence type="ECO:0000259" key="2">
    <source>
        <dbReference type="PROSITE" id="PS51034"/>
    </source>
</evidence>
<protein>
    <recommendedName>
        <fullName evidence="2">ZP domain-containing protein</fullName>
    </recommendedName>
</protein>
<feature type="region of interest" description="Disordered" evidence="1">
    <location>
        <begin position="185"/>
        <end position="205"/>
    </location>
</feature>
<dbReference type="InterPro" id="IPR001507">
    <property type="entry name" value="ZP_dom"/>
</dbReference>
<gene>
    <name evidence="3" type="ORF">g.5963</name>
</gene>
<reference evidence="3" key="1">
    <citation type="submission" date="2018-10" db="EMBL/GenBank/DDBJ databases">
        <title>Transcriptome assembly of Aceria tosichella (Wheat curl mite) Type 2.</title>
        <authorList>
            <person name="Scully E.D."/>
            <person name="Geib S.M."/>
            <person name="Palmer N.A."/>
            <person name="Gupta A.K."/>
            <person name="Sarath G."/>
            <person name="Tatineni S."/>
        </authorList>
    </citation>
    <scope>NUCLEOTIDE SEQUENCE</scope>
    <source>
        <strain evidence="3">LincolnNE</strain>
    </source>
</reference>
<accession>A0A6G1SLT6</accession>
<organism evidence="3">
    <name type="scientific">Aceria tosichella</name>
    <name type="common">wheat curl mite</name>
    <dbReference type="NCBI Taxonomy" id="561515"/>
    <lineage>
        <taxon>Eukaryota</taxon>
        <taxon>Metazoa</taxon>
        <taxon>Ecdysozoa</taxon>
        <taxon>Arthropoda</taxon>
        <taxon>Chelicerata</taxon>
        <taxon>Arachnida</taxon>
        <taxon>Acari</taxon>
        <taxon>Acariformes</taxon>
        <taxon>Trombidiformes</taxon>
        <taxon>Prostigmata</taxon>
        <taxon>Eupodina</taxon>
        <taxon>Eriophyoidea</taxon>
        <taxon>Eriophyidae</taxon>
        <taxon>Eriophyinae</taxon>
        <taxon>Aceriini</taxon>
        <taxon>Aceria</taxon>
    </lineage>
</organism>